<dbReference type="InterPro" id="IPR026444">
    <property type="entry name" value="Secre_tail"/>
</dbReference>
<dbReference type="InterPro" id="IPR036116">
    <property type="entry name" value="FN3_sf"/>
</dbReference>
<gene>
    <name evidence="6" type="ORF">MUN68_000165</name>
</gene>
<dbReference type="InterPro" id="IPR024079">
    <property type="entry name" value="MetalloPept_cat_dom_sf"/>
</dbReference>
<organism evidence="6 7">
    <name type="scientific">Psychroserpens ponticola</name>
    <dbReference type="NCBI Taxonomy" id="2932268"/>
    <lineage>
        <taxon>Bacteria</taxon>
        <taxon>Pseudomonadati</taxon>
        <taxon>Bacteroidota</taxon>
        <taxon>Flavobacteriia</taxon>
        <taxon>Flavobacteriales</taxon>
        <taxon>Flavobacteriaceae</taxon>
        <taxon>Psychroserpens</taxon>
    </lineage>
</organism>
<dbReference type="InterPro" id="IPR008979">
    <property type="entry name" value="Galactose-bd-like_sf"/>
</dbReference>
<keyword evidence="2 4" id="KW-0732">Signal</keyword>
<evidence type="ECO:0000256" key="3">
    <source>
        <dbReference type="ARBA" id="ARBA00022801"/>
    </source>
</evidence>
<evidence type="ECO:0000256" key="4">
    <source>
        <dbReference type="SAM" id="SignalP"/>
    </source>
</evidence>
<dbReference type="Gene3D" id="2.60.120.260">
    <property type="entry name" value="Galactose-binding domain-like"/>
    <property type="match status" value="1"/>
</dbReference>
<dbReference type="RefSeq" id="WP_249996322.1">
    <property type="nucleotide sequence ID" value="NZ_CP116221.1"/>
</dbReference>
<evidence type="ECO:0000313" key="7">
    <source>
        <dbReference type="Proteomes" id="UP001202717"/>
    </source>
</evidence>
<name>A0ABY7RYW1_9FLAO</name>
<dbReference type="InterPro" id="IPR013783">
    <property type="entry name" value="Ig-like_fold"/>
</dbReference>
<evidence type="ECO:0000256" key="2">
    <source>
        <dbReference type="ARBA" id="ARBA00022729"/>
    </source>
</evidence>
<dbReference type="PROSITE" id="PS51829">
    <property type="entry name" value="P_HOMO_B"/>
    <property type="match status" value="1"/>
</dbReference>
<evidence type="ECO:0000256" key="1">
    <source>
        <dbReference type="ARBA" id="ARBA00022670"/>
    </source>
</evidence>
<feature type="domain" description="P/Homo B" evidence="5">
    <location>
        <begin position="871"/>
        <end position="1024"/>
    </location>
</feature>
<accession>A0ABY7RYW1</accession>
<dbReference type="Pfam" id="PF01483">
    <property type="entry name" value="P_proprotein"/>
    <property type="match status" value="1"/>
</dbReference>
<proteinExistence type="predicted"/>
<dbReference type="SUPFAM" id="SSF49785">
    <property type="entry name" value="Galactose-binding domain-like"/>
    <property type="match status" value="1"/>
</dbReference>
<keyword evidence="3" id="KW-0378">Hydrolase</keyword>
<dbReference type="Pfam" id="PF13583">
    <property type="entry name" value="Reprolysin_4"/>
    <property type="match status" value="1"/>
</dbReference>
<dbReference type="NCBIfam" id="TIGR04183">
    <property type="entry name" value="Por_Secre_tail"/>
    <property type="match status" value="1"/>
</dbReference>
<dbReference type="Pfam" id="PF18962">
    <property type="entry name" value="Por_Secre_tail"/>
    <property type="match status" value="1"/>
</dbReference>
<keyword evidence="1" id="KW-0645">Protease</keyword>
<dbReference type="Gene3D" id="3.40.390.10">
    <property type="entry name" value="Collagenase (Catalytic Domain)"/>
    <property type="match status" value="1"/>
</dbReference>
<dbReference type="Gene3D" id="2.60.40.10">
    <property type="entry name" value="Immunoglobulins"/>
    <property type="match status" value="2"/>
</dbReference>
<feature type="chain" id="PRO_5047430613" evidence="4">
    <location>
        <begin position="23"/>
        <end position="1112"/>
    </location>
</feature>
<dbReference type="SUPFAM" id="SSF55486">
    <property type="entry name" value="Metalloproteases ('zincins'), catalytic domain"/>
    <property type="match status" value="1"/>
</dbReference>
<dbReference type="SUPFAM" id="SSF49265">
    <property type="entry name" value="Fibronectin type III"/>
    <property type="match status" value="1"/>
</dbReference>
<evidence type="ECO:0000313" key="6">
    <source>
        <dbReference type="EMBL" id="WCO01922.1"/>
    </source>
</evidence>
<dbReference type="InterPro" id="IPR002884">
    <property type="entry name" value="P_dom"/>
</dbReference>
<feature type="signal peptide" evidence="4">
    <location>
        <begin position="1"/>
        <end position="22"/>
    </location>
</feature>
<evidence type="ECO:0000259" key="5">
    <source>
        <dbReference type="PROSITE" id="PS51829"/>
    </source>
</evidence>
<protein>
    <submittedName>
        <fullName evidence="6">M12 family metallo-peptidase</fullName>
    </submittedName>
</protein>
<dbReference type="Proteomes" id="UP001202717">
    <property type="component" value="Chromosome"/>
</dbReference>
<sequence length="1112" mass="120012">MKITLHLTKVLLFFLGTFSMFAQENTWEISEFRNGTNDVTLEHLDSKNYMVFQLNIENLKQQLLNAPHRKDSNGQSNTIVQFPNFKGELESYRVVETAIFSSEYGANAFPNIKTYLGSRIDNSGTRLRFSVTPLGLKAMISEPGKDPFYIQPVTKVSNGQYLIYNRAAKVDSSETFECLTEDLEVLSRTTSTPLERDANDQLLRTFRIAISTTSQYTAFWNDGNAGNGNAQEDALAQMISTLNRVNEVFEVDMAITFQLVNTANDLAIDLVYSGTDPYGNDLNGDLQDNLTDEVGELDYDIGHLFHYDDNNGNAGCIGCVCENGEKGSGFSSHLFEDNDGGPFMADFFDIDYVPHEMGHQMGANHTWSFGSEGTGVNAEPGSGTSIMGYAGITGSDDVQDHSDPYFHYYSIFQILGNVASSPNNCATTTSITNSPPDADAGIDYTIPNGTAFVLKGSATDANGSDVLTYCWEQIDDGVTTDNNFGPTKTSGALWRSRPPSTSPDRYMPIFERVLNGELTETNPVETVDNSSWETVSTVGRDLNFALTVRDRSEAGGIGQTPQSNYDTMTVTVDNTSGPFVVTSQTTNESWDAGTSQTITWDVAGTDTGNVNTPTVNILLSVDGGQTFPFTMATNVPNDGSHDVTVPFTGGDTSMARVIVEGSDNIFYAVNSSNFSIQASEFILTVDTTELDICQPNSLVYNFTYNTFLGFSNTTNFSVTGLPAGASAVINPTSATADGTLGTITINGTGSLTVGSYPFTFDGTSGTASQDVDLIMNVYSDSVNTAILTSPNNGAANQSTAPELMWTGSDNVQDYLVEVATDINFTNIVDSGTTQSLAYTVGDLNTNSTYYWRVTASNLCDTAPVSSVFSFTTANISCNSFLDDVPQNISEFGSGNTVVSTINIGQDLLVTDVNVTVNITHTWTDDLEITLTSPSGTVVDLIFDEGDDGDDLINTTFDQEGVDGPITGASPPFTGSFLPEGDLSTIYGETSGGDWVLTIVDDANQDGGTFNSFSLYLCLEGTLSVGEENSSLSDFVIYPNPNKGTFNVVFNNSNSDNVKISVFDIRGRQIFNNIYDGSPTFNQSVSLENAQSGVYLVTVENGTNKVTKRVIID</sequence>
<keyword evidence="7" id="KW-1185">Reference proteome</keyword>
<reference evidence="6 7" key="1">
    <citation type="submission" date="2023-01" db="EMBL/GenBank/DDBJ databases">
        <title>Psychroserpens ponticola sp. nov., isolated from seawater.</title>
        <authorList>
            <person name="Kristyanto S."/>
            <person name="Jung J."/>
            <person name="Kim J.M."/>
            <person name="Jeon C.O."/>
        </authorList>
    </citation>
    <scope>NUCLEOTIDE SEQUENCE [LARGE SCALE GENOMIC DNA]</scope>
    <source>
        <strain evidence="6 7">MSW6</strain>
    </source>
</reference>
<dbReference type="EMBL" id="CP116221">
    <property type="protein sequence ID" value="WCO01922.1"/>
    <property type="molecule type" value="Genomic_DNA"/>
</dbReference>